<dbReference type="AlphaFoldDB" id="A0A381XHI2"/>
<proteinExistence type="predicted"/>
<gene>
    <name evidence="1" type="ORF">METZ01_LOCUS116846</name>
</gene>
<protein>
    <submittedName>
        <fullName evidence="1">Uncharacterized protein</fullName>
    </submittedName>
</protein>
<evidence type="ECO:0000313" key="1">
    <source>
        <dbReference type="EMBL" id="SVA63992.1"/>
    </source>
</evidence>
<accession>A0A381XHI2</accession>
<dbReference type="EMBL" id="UINC01015143">
    <property type="protein sequence ID" value="SVA63992.1"/>
    <property type="molecule type" value="Genomic_DNA"/>
</dbReference>
<organism evidence="1">
    <name type="scientific">marine metagenome</name>
    <dbReference type="NCBI Taxonomy" id="408172"/>
    <lineage>
        <taxon>unclassified sequences</taxon>
        <taxon>metagenomes</taxon>
        <taxon>ecological metagenomes</taxon>
    </lineage>
</organism>
<name>A0A381XHI2_9ZZZZ</name>
<sequence length="62" mass="6819">MFSPRAVSWVESSDKSQFPSRFNVSAPLSPLEKKSILADLSTIVVITTVVPTIMTKPKKITI</sequence>
<reference evidence="1" key="1">
    <citation type="submission" date="2018-05" db="EMBL/GenBank/DDBJ databases">
        <authorList>
            <person name="Lanie J.A."/>
            <person name="Ng W.-L."/>
            <person name="Kazmierczak K.M."/>
            <person name="Andrzejewski T.M."/>
            <person name="Davidsen T.M."/>
            <person name="Wayne K.J."/>
            <person name="Tettelin H."/>
            <person name="Glass J.I."/>
            <person name="Rusch D."/>
            <person name="Podicherti R."/>
            <person name="Tsui H.-C.T."/>
            <person name="Winkler M.E."/>
        </authorList>
    </citation>
    <scope>NUCLEOTIDE SEQUENCE</scope>
</reference>